<sequence length="101" mass="10932">MFVGGGRGKNRTATKRVADWLLLRREGEEVQSESPLHIGAAPTFRRLLLQNESAGDFGKDTAIVAVLEITVTCRLVAKPTGMMETLIKSLMPTGSGIKCCK</sequence>
<proteinExistence type="predicted"/>
<evidence type="ECO:0000313" key="2">
    <source>
        <dbReference type="Proteomes" id="UP000287033"/>
    </source>
</evidence>
<protein>
    <submittedName>
        <fullName evidence="1">Uncharacterized protein</fullName>
    </submittedName>
</protein>
<dbReference type="EMBL" id="BEZZ01000470">
    <property type="protein sequence ID" value="GCC32904.1"/>
    <property type="molecule type" value="Genomic_DNA"/>
</dbReference>
<accession>A0A401SR77</accession>
<name>A0A401SR77_CHIPU</name>
<dbReference type="AlphaFoldDB" id="A0A401SR77"/>
<organism evidence="1 2">
    <name type="scientific">Chiloscyllium punctatum</name>
    <name type="common">Brownbanded bambooshark</name>
    <name type="synonym">Hemiscyllium punctatum</name>
    <dbReference type="NCBI Taxonomy" id="137246"/>
    <lineage>
        <taxon>Eukaryota</taxon>
        <taxon>Metazoa</taxon>
        <taxon>Chordata</taxon>
        <taxon>Craniata</taxon>
        <taxon>Vertebrata</taxon>
        <taxon>Chondrichthyes</taxon>
        <taxon>Elasmobranchii</taxon>
        <taxon>Galeomorphii</taxon>
        <taxon>Galeoidea</taxon>
        <taxon>Orectolobiformes</taxon>
        <taxon>Hemiscylliidae</taxon>
        <taxon>Chiloscyllium</taxon>
    </lineage>
</organism>
<keyword evidence="2" id="KW-1185">Reference proteome</keyword>
<evidence type="ECO:0000313" key="1">
    <source>
        <dbReference type="EMBL" id="GCC32904.1"/>
    </source>
</evidence>
<dbReference type="Proteomes" id="UP000287033">
    <property type="component" value="Unassembled WGS sequence"/>
</dbReference>
<gene>
    <name evidence="1" type="ORF">chiPu_0011368</name>
</gene>
<reference evidence="1 2" key="1">
    <citation type="journal article" date="2018" name="Nat. Ecol. Evol.">
        <title>Shark genomes provide insights into elasmobranch evolution and the origin of vertebrates.</title>
        <authorList>
            <person name="Hara Y"/>
            <person name="Yamaguchi K"/>
            <person name="Onimaru K"/>
            <person name="Kadota M"/>
            <person name="Koyanagi M"/>
            <person name="Keeley SD"/>
            <person name="Tatsumi K"/>
            <person name="Tanaka K"/>
            <person name="Motone F"/>
            <person name="Kageyama Y"/>
            <person name="Nozu R"/>
            <person name="Adachi N"/>
            <person name="Nishimura O"/>
            <person name="Nakagawa R"/>
            <person name="Tanegashima C"/>
            <person name="Kiyatake I"/>
            <person name="Matsumoto R"/>
            <person name="Murakumo K"/>
            <person name="Nishida K"/>
            <person name="Terakita A"/>
            <person name="Kuratani S"/>
            <person name="Sato K"/>
            <person name="Hyodo S Kuraku.S."/>
        </authorList>
    </citation>
    <scope>NUCLEOTIDE SEQUENCE [LARGE SCALE GENOMIC DNA]</scope>
</reference>
<comment type="caution">
    <text evidence="1">The sequence shown here is derived from an EMBL/GenBank/DDBJ whole genome shotgun (WGS) entry which is preliminary data.</text>
</comment>